<dbReference type="InterPro" id="IPR023246">
    <property type="entry name" value="AUTS2"/>
</dbReference>
<dbReference type="STRING" id="77166.U4U4W1"/>
<name>U4U4W1_DENPD</name>
<proteinExistence type="predicted"/>
<accession>U4U4W1</accession>
<organism evidence="3 4">
    <name type="scientific">Dendroctonus ponderosae</name>
    <name type="common">Mountain pine beetle</name>
    <dbReference type="NCBI Taxonomy" id="77166"/>
    <lineage>
        <taxon>Eukaryota</taxon>
        <taxon>Metazoa</taxon>
        <taxon>Ecdysozoa</taxon>
        <taxon>Arthropoda</taxon>
        <taxon>Hexapoda</taxon>
        <taxon>Insecta</taxon>
        <taxon>Pterygota</taxon>
        <taxon>Neoptera</taxon>
        <taxon>Endopterygota</taxon>
        <taxon>Coleoptera</taxon>
        <taxon>Polyphaga</taxon>
        <taxon>Cucujiformia</taxon>
        <taxon>Curculionidae</taxon>
        <taxon>Scolytinae</taxon>
        <taxon>Dendroctonus</taxon>
    </lineage>
</organism>
<feature type="compositionally biased region" description="Basic and acidic residues" evidence="2">
    <location>
        <begin position="424"/>
        <end position="448"/>
    </location>
</feature>
<sequence length="511" mass="56117">MKKTTYIASQLCGDGSDTSSVIFPSAPSVRKHEFPGALPPSLPQGLPHGPGSSPLPAPTAPKLPAPSPAPAQQPPHHPPQAIPSAAVAPAMGESASLGGAAQPMGGAVQPQEATIKPEIPVMGAKMPPVTVQEKHPFPDQTDMLRRELDNRFLASQDRGLGVAPPPYLRTEMHQHQHHHTHVHQHTTSLLPPPGASALFSSQMPLSPIDRLARRTQSSFKDIPKLGGVDSPFYRQGLGVPGYPGYNPGLMGHPGLATGPTPFAPPNHLPTFQPKSLTAQDPTKPKIMKSGKWNAMHVRVAWEIYHHQQKSGDAKGTLSGIAPKSGVPSTADLLRAPSHLFSPGMHQRPPELSPYTSPALSNHRPVGFEQPTHHPASLFATPAGHLEKLPIWQLYITIPGAQCNALFRDSRLQLILYHPLYRQQQQERERREKERRELERRENERRERERELLMHQQRLAAESAAKQAMPAPGIRERSPMRNGQQELADIRVKEEPRVVVKEEDMMTRADPK</sequence>
<feature type="region of interest" description="Disordered" evidence="2">
    <location>
        <begin position="460"/>
        <end position="511"/>
    </location>
</feature>
<dbReference type="AlphaFoldDB" id="U4U4W1"/>
<evidence type="ECO:0000313" key="3">
    <source>
        <dbReference type="EMBL" id="ERL88112.1"/>
    </source>
</evidence>
<keyword evidence="1" id="KW-0597">Phosphoprotein</keyword>
<gene>
    <name evidence="3" type="ORF">D910_05501</name>
</gene>
<dbReference type="PANTHER" id="PTHR14429">
    <property type="entry name" value="FIBROSIN FAMILY MEMBER"/>
    <property type="match status" value="1"/>
</dbReference>
<evidence type="ECO:0000313" key="4">
    <source>
        <dbReference type="Proteomes" id="UP000030742"/>
    </source>
</evidence>
<evidence type="ECO:0000256" key="1">
    <source>
        <dbReference type="ARBA" id="ARBA00022553"/>
    </source>
</evidence>
<evidence type="ECO:0000256" key="2">
    <source>
        <dbReference type="SAM" id="MobiDB-lite"/>
    </source>
</evidence>
<dbReference type="Proteomes" id="UP000030742">
    <property type="component" value="Unassembled WGS sequence"/>
</dbReference>
<reference evidence="3 4" key="1">
    <citation type="journal article" date="2013" name="Genome Biol.">
        <title>Draft genome of the mountain pine beetle, Dendroctonus ponderosae Hopkins, a major forest pest.</title>
        <authorList>
            <person name="Keeling C.I."/>
            <person name="Yuen M.M."/>
            <person name="Liao N.Y."/>
            <person name="Docking T.R."/>
            <person name="Chan S.K."/>
            <person name="Taylor G.A."/>
            <person name="Palmquist D.L."/>
            <person name="Jackman S.D."/>
            <person name="Nguyen A."/>
            <person name="Li M."/>
            <person name="Henderson H."/>
            <person name="Janes J.K."/>
            <person name="Zhao Y."/>
            <person name="Pandoh P."/>
            <person name="Moore R."/>
            <person name="Sperling F.A."/>
            <person name="Huber D.P."/>
            <person name="Birol I."/>
            <person name="Jones S.J."/>
            <person name="Bohlmann J."/>
        </authorList>
    </citation>
    <scope>NUCLEOTIDE SEQUENCE</scope>
</reference>
<feature type="compositionally biased region" description="Basic and acidic residues" evidence="2">
    <location>
        <begin position="487"/>
        <end position="511"/>
    </location>
</feature>
<dbReference type="PANTHER" id="PTHR14429:SF22">
    <property type="entry name" value="AGAP013055-PA"/>
    <property type="match status" value="1"/>
</dbReference>
<dbReference type="EMBL" id="KB632028">
    <property type="protein sequence ID" value="ERL88112.1"/>
    <property type="molecule type" value="Genomic_DNA"/>
</dbReference>
<protein>
    <submittedName>
        <fullName evidence="3">Uncharacterized protein</fullName>
    </submittedName>
</protein>
<feature type="compositionally biased region" description="Low complexity" evidence="2">
    <location>
        <begin position="43"/>
        <end position="52"/>
    </location>
</feature>
<feature type="region of interest" description="Disordered" evidence="2">
    <location>
        <begin position="1"/>
        <end position="110"/>
    </location>
</feature>
<dbReference type="Pfam" id="PF15336">
    <property type="entry name" value="Auts2"/>
    <property type="match status" value="1"/>
</dbReference>
<feature type="compositionally biased region" description="Pro residues" evidence="2">
    <location>
        <begin position="53"/>
        <end position="81"/>
    </location>
</feature>
<feature type="region of interest" description="Disordered" evidence="2">
    <location>
        <begin position="422"/>
        <end position="448"/>
    </location>
</feature>
<dbReference type="OrthoDB" id="10060000at2759"/>